<dbReference type="AlphaFoldDB" id="A0A9X4NM60"/>
<organism evidence="1 2">
    <name type="scientific">Hydrogenophaga taeniospiralis CCUG 15921</name>
    <dbReference type="NCBI Taxonomy" id="1281780"/>
    <lineage>
        <taxon>Bacteria</taxon>
        <taxon>Pseudomonadati</taxon>
        <taxon>Pseudomonadota</taxon>
        <taxon>Betaproteobacteria</taxon>
        <taxon>Burkholderiales</taxon>
        <taxon>Comamonadaceae</taxon>
        <taxon>Hydrogenophaga</taxon>
    </lineage>
</organism>
<keyword evidence="2" id="KW-1185">Reference proteome</keyword>
<evidence type="ECO:0000313" key="1">
    <source>
        <dbReference type="EMBL" id="MDG5973720.1"/>
    </source>
</evidence>
<dbReference type="Proteomes" id="UP001152876">
    <property type="component" value="Unassembled WGS sequence"/>
</dbReference>
<proteinExistence type="predicted"/>
<protein>
    <submittedName>
        <fullName evidence="1">Uncharacterized protein</fullName>
    </submittedName>
</protein>
<reference evidence="1" key="1">
    <citation type="submission" date="2013-01" db="EMBL/GenBank/DDBJ databases">
        <title>Genome draft of Hydrogenophaga taeniospiralis 2K1.</title>
        <authorList>
            <person name="Gomila M."/>
            <person name="Lalucat J."/>
        </authorList>
    </citation>
    <scope>NUCLEOTIDE SEQUENCE</scope>
    <source>
        <strain evidence="1">CCUG 15921</strain>
    </source>
</reference>
<comment type="caution">
    <text evidence="1">The sequence shown here is derived from an EMBL/GenBank/DDBJ whole genome shotgun (WGS) entry which is preliminary data.</text>
</comment>
<accession>A0A9X4NM60</accession>
<name>A0A9X4NM60_9BURK</name>
<evidence type="ECO:0000313" key="2">
    <source>
        <dbReference type="Proteomes" id="UP001152876"/>
    </source>
</evidence>
<gene>
    <name evidence="1" type="ORF">H010_00565</name>
</gene>
<sequence length="72" mass="7865">MELPEWDIDRQAIEGSLVAKMTAGFQQQVATGEWTQGQADQAVGALTRSKALQEAVDAEVQHLEAFLSGRIH</sequence>
<dbReference type="EMBL" id="AOGK01000001">
    <property type="protein sequence ID" value="MDG5973720.1"/>
    <property type="molecule type" value="Genomic_DNA"/>
</dbReference>
<dbReference type="RefSeq" id="WP_068169251.1">
    <property type="nucleotide sequence ID" value="NZ_AOGK01000001.1"/>
</dbReference>